<evidence type="ECO:0000256" key="5">
    <source>
        <dbReference type="ARBA" id="ARBA00038359"/>
    </source>
</evidence>
<dbReference type="Pfam" id="PF20684">
    <property type="entry name" value="Fung_rhodopsin"/>
    <property type="match status" value="1"/>
</dbReference>
<keyword evidence="4 6" id="KW-0472">Membrane</keyword>
<name>F0XQG5_GROCL</name>
<feature type="domain" description="Rhodopsin" evidence="7">
    <location>
        <begin position="41"/>
        <end position="293"/>
    </location>
</feature>
<evidence type="ECO:0000313" key="9">
    <source>
        <dbReference type="Proteomes" id="UP000007796"/>
    </source>
</evidence>
<comment type="subcellular location">
    <subcellularLocation>
        <location evidence="1">Membrane</location>
        <topology evidence="1">Multi-pass membrane protein</topology>
    </subcellularLocation>
</comment>
<dbReference type="AlphaFoldDB" id="F0XQG5"/>
<feature type="transmembrane region" description="Helical" evidence="6">
    <location>
        <begin position="57"/>
        <end position="80"/>
    </location>
</feature>
<evidence type="ECO:0000256" key="1">
    <source>
        <dbReference type="ARBA" id="ARBA00004141"/>
    </source>
</evidence>
<proteinExistence type="inferred from homology"/>
<dbReference type="OrthoDB" id="2988756at2759"/>
<keyword evidence="3 6" id="KW-1133">Transmembrane helix</keyword>
<protein>
    <recommendedName>
        <fullName evidence="7">Rhodopsin domain-containing protein</fullName>
    </recommendedName>
</protein>
<dbReference type="GeneID" id="25980950"/>
<feature type="transmembrane region" description="Helical" evidence="6">
    <location>
        <begin position="28"/>
        <end position="45"/>
    </location>
</feature>
<organism evidence="9">
    <name type="scientific">Grosmannia clavigera (strain kw1407 / UAMH 11150)</name>
    <name type="common">Blue stain fungus</name>
    <name type="synonym">Graphiocladiella clavigera</name>
    <dbReference type="NCBI Taxonomy" id="655863"/>
    <lineage>
        <taxon>Eukaryota</taxon>
        <taxon>Fungi</taxon>
        <taxon>Dikarya</taxon>
        <taxon>Ascomycota</taxon>
        <taxon>Pezizomycotina</taxon>
        <taxon>Sordariomycetes</taxon>
        <taxon>Sordariomycetidae</taxon>
        <taxon>Ophiostomatales</taxon>
        <taxon>Ophiostomataceae</taxon>
        <taxon>Leptographium</taxon>
    </lineage>
</organism>
<keyword evidence="2 6" id="KW-0812">Transmembrane</keyword>
<keyword evidence="9" id="KW-1185">Reference proteome</keyword>
<dbReference type="eggNOG" id="ENOG502SHM6">
    <property type="taxonomic scope" value="Eukaryota"/>
</dbReference>
<dbReference type="InParanoid" id="F0XQG5"/>
<gene>
    <name evidence="8" type="ORF">CMQ_7409</name>
</gene>
<dbReference type="PANTHER" id="PTHR33048:SF105">
    <property type="match status" value="1"/>
</dbReference>
<dbReference type="STRING" id="655863.F0XQG5"/>
<evidence type="ECO:0000256" key="3">
    <source>
        <dbReference type="ARBA" id="ARBA00022989"/>
    </source>
</evidence>
<evidence type="ECO:0000256" key="6">
    <source>
        <dbReference type="SAM" id="Phobius"/>
    </source>
</evidence>
<accession>F0XQG5</accession>
<evidence type="ECO:0000259" key="7">
    <source>
        <dbReference type="Pfam" id="PF20684"/>
    </source>
</evidence>
<dbReference type="GO" id="GO:0016020">
    <property type="term" value="C:membrane"/>
    <property type="evidence" value="ECO:0007669"/>
    <property type="project" value="UniProtKB-SubCell"/>
</dbReference>
<comment type="similarity">
    <text evidence="5">Belongs to the SAT4 family.</text>
</comment>
<dbReference type="Proteomes" id="UP000007796">
    <property type="component" value="Unassembled WGS sequence"/>
</dbReference>
<sequence>MSDPSSSAAAEAAAKAAAHAVAKFNKELWTLYGFGITFTLLRTYARVKARGFGGLAIDDYTIWGAIVFYSAQYTLAFFAVNHAGGMANNSMTDPQRAALDVNSTEYKHRILGSKIQVAGWTMYICLIFLLRMSMLVFYTRLTEGLGRTYRMRINIGYLIMVCTFIVSIVTMYSSCRPLRGYWQISPNPGKSCQAAISMPIVWSTFSSSIIDDLYLIMIPLPMLWSTTLKPIKKIASSFVLGAGVFVLICSLLKTVFVMTDSVNGATLAGSWGTRESFASVIITNLPMVFPLIRSLLSPVFGGLLSTQKQQYKTPGGFRTIGGGTSNISGHTRNGRTMAASAGGTNLSMNESEEHIVRGIRMDNMNVFSGQSSADTTVPHKGIVMTNEFEVTTDQSSIKHEV</sequence>
<evidence type="ECO:0000313" key="8">
    <source>
        <dbReference type="EMBL" id="EFX00407.1"/>
    </source>
</evidence>
<dbReference type="EMBL" id="GL629801">
    <property type="protein sequence ID" value="EFX00407.1"/>
    <property type="molecule type" value="Genomic_DNA"/>
</dbReference>
<dbReference type="RefSeq" id="XP_014169889.1">
    <property type="nucleotide sequence ID" value="XM_014314414.1"/>
</dbReference>
<dbReference type="InterPro" id="IPR052337">
    <property type="entry name" value="SAT4-like"/>
</dbReference>
<evidence type="ECO:0000256" key="4">
    <source>
        <dbReference type="ARBA" id="ARBA00023136"/>
    </source>
</evidence>
<feature type="transmembrane region" description="Helical" evidence="6">
    <location>
        <begin position="238"/>
        <end position="257"/>
    </location>
</feature>
<feature type="transmembrane region" description="Helical" evidence="6">
    <location>
        <begin position="153"/>
        <end position="174"/>
    </location>
</feature>
<feature type="transmembrane region" description="Helical" evidence="6">
    <location>
        <begin position="277"/>
        <end position="304"/>
    </location>
</feature>
<dbReference type="HOGENOM" id="CLU_019101_0_1_1"/>
<reference evidence="8 9" key="1">
    <citation type="journal article" date="2011" name="Proc. Natl. Acad. Sci. U.S.A.">
        <title>Genome and transcriptome analyses of the mountain pine beetle-fungal symbiont Grosmannia clavigera, a lodgepole pine pathogen.</title>
        <authorList>
            <person name="DiGuistini S."/>
            <person name="Wang Y."/>
            <person name="Liao N.Y."/>
            <person name="Taylor G."/>
            <person name="Tanguay P."/>
            <person name="Feau N."/>
            <person name="Henrissat B."/>
            <person name="Chan S.K."/>
            <person name="Hesse-Orce U."/>
            <person name="Alamouti S.M."/>
            <person name="Tsui C.K.M."/>
            <person name="Docking R.T."/>
            <person name="Levasseur A."/>
            <person name="Haridas S."/>
            <person name="Robertson G."/>
            <person name="Birol I."/>
            <person name="Holt R.A."/>
            <person name="Marra M.A."/>
            <person name="Hamelin R.C."/>
            <person name="Hirst M."/>
            <person name="Jones S.J.M."/>
            <person name="Bohlmann J."/>
            <person name="Breuil C."/>
        </authorList>
    </citation>
    <scope>NUCLEOTIDE SEQUENCE [LARGE SCALE GENOMIC DNA]</scope>
    <source>
        <strain evidence="9">kw1407 / UAMH 11150</strain>
    </source>
</reference>
<evidence type="ECO:0000256" key="2">
    <source>
        <dbReference type="ARBA" id="ARBA00022692"/>
    </source>
</evidence>
<dbReference type="PANTHER" id="PTHR33048">
    <property type="entry name" value="PTH11-LIKE INTEGRAL MEMBRANE PROTEIN (AFU_ORTHOLOGUE AFUA_5G11245)"/>
    <property type="match status" value="1"/>
</dbReference>
<dbReference type="InterPro" id="IPR049326">
    <property type="entry name" value="Rhodopsin_dom_fungi"/>
</dbReference>
<feature type="transmembrane region" description="Helical" evidence="6">
    <location>
        <begin position="120"/>
        <end position="141"/>
    </location>
</feature>